<evidence type="ECO:0000313" key="1">
    <source>
        <dbReference type="EMBL" id="SVE24358.1"/>
    </source>
</evidence>
<name>A0A383BYA7_9ZZZZ</name>
<sequence>IIRAEFAMKHQDWTTAQQYLRRGIELIGGPDQIFSPADTIPVNVKVIEANARVSLGYTLMALATQANEKGDLETAMRHLNVARLHLLASLELEPTSAVKETAENLLSLLSEAYKR</sequence>
<feature type="non-terminal residue" evidence="1">
    <location>
        <position position="1"/>
    </location>
</feature>
<dbReference type="AlphaFoldDB" id="A0A383BYA7"/>
<gene>
    <name evidence="1" type="ORF">METZ01_LOCUS477212</name>
</gene>
<protein>
    <submittedName>
        <fullName evidence="1">Uncharacterized protein</fullName>
    </submittedName>
</protein>
<proteinExistence type="predicted"/>
<accession>A0A383BYA7</accession>
<dbReference type="EMBL" id="UINC01203891">
    <property type="protein sequence ID" value="SVE24358.1"/>
    <property type="molecule type" value="Genomic_DNA"/>
</dbReference>
<organism evidence="1">
    <name type="scientific">marine metagenome</name>
    <dbReference type="NCBI Taxonomy" id="408172"/>
    <lineage>
        <taxon>unclassified sequences</taxon>
        <taxon>metagenomes</taxon>
        <taxon>ecological metagenomes</taxon>
    </lineage>
</organism>
<reference evidence="1" key="1">
    <citation type="submission" date="2018-05" db="EMBL/GenBank/DDBJ databases">
        <authorList>
            <person name="Lanie J.A."/>
            <person name="Ng W.-L."/>
            <person name="Kazmierczak K.M."/>
            <person name="Andrzejewski T.M."/>
            <person name="Davidsen T.M."/>
            <person name="Wayne K.J."/>
            <person name="Tettelin H."/>
            <person name="Glass J.I."/>
            <person name="Rusch D."/>
            <person name="Podicherti R."/>
            <person name="Tsui H.-C.T."/>
            <person name="Winkler M.E."/>
        </authorList>
    </citation>
    <scope>NUCLEOTIDE SEQUENCE</scope>
</reference>